<sequence>VKPMFALLKKKKIFKWTLECEAIFQGLKVILLAPPILAKPDPNLPLLPYLSTLDEFMNTLID</sequence>
<proteinExistence type="predicted"/>
<dbReference type="Gramene" id="C.cajan_25727.t">
    <property type="protein sequence ID" value="C.cajan_25727.t.cds1"/>
    <property type="gene ID" value="C.cajan_25727"/>
</dbReference>
<dbReference type="InterPro" id="IPR043128">
    <property type="entry name" value="Rev_trsase/Diguanyl_cyclase"/>
</dbReference>
<dbReference type="AlphaFoldDB" id="A0A151SDK1"/>
<evidence type="ECO:0008006" key="3">
    <source>
        <dbReference type="Google" id="ProtNLM"/>
    </source>
</evidence>
<dbReference type="SUPFAM" id="SSF56672">
    <property type="entry name" value="DNA/RNA polymerases"/>
    <property type="match status" value="1"/>
</dbReference>
<feature type="non-terminal residue" evidence="1">
    <location>
        <position position="1"/>
    </location>
</feature>
<protein>
    <recommendedName>
        <fullName evidence="3">Reverse transcriptase/retrotransposon-derived protein RNase H-like domain-containing protein</fullName>
    </recommendedName>
</protein>
<keyword evidence="2" id="KW-1185">Reference proteome</keyword>
<reference evidence="1" key="1">
    <citation type="journal article" date="2012" name="Nat. Biotechnol.">
        <title>Draft genome sequence of pigeonpea (Cajanus cajan), an orphan legume crop of resource-poor farmers.</title>
        <authorList>
            <person name="Varshney R.K."/>
            <person name="Chen W."/>
            <person name="Li Y."/>
            <person name="Bharti A.K."/>
            <person name="Saxena R.K."/>
            <person name="Schlueter J.A."/>
            <person name="Donoghue M.T."/>
            <person name="Azam S."/>
            <person name="Fan G."/>
            <person name="Whaley A.M."/>
            <person name="Farmer A.D."/>
            <person name="Sheridan J."/>
            <person name="Iwata A."/>
            <person name="Tuteja R."/>
            <person name="Penmetsa R.V."/>
            <person name="Wu W."/>
            <person name="Upadhyaya H.D."/>
            <person name="Yang S.P."/>
            <person name="Shah T."/>
            <person name="Saxena K.B."/>
            <person name="Michael T."/>
            <person name="McCombie W.R."/>
            <person name="Yang B."/>
            <person name="Zhang G."/>
            <person name="Yang H."/>
            <person name="Wang J."/>
            <person name="Spillane C."/>
            <person name="Cook D.R."/>
            <person name="May G.D."/>
            <person name="Xu X."/>
            <person name="Jackson S.A."/>
        </authorList>
    </citation>
    <scope>NUCLEOTIDE SEQUENCE [LARGE SCALE GENOMIC DNA]</scope>
</reference>
<dbReference type="Proteomes" id="UP000075243">
    <property type="component" value="Unassembled WGS sequence"/>
</dbReference>
<dbReference type="Gene3D" id="3.30.70.270">
    <property type="match status" value="1"/>
</dbReference>
<gene>
    <name evidence="1" type="ORF">KK1_025253</name>
</gene>
<organism evidence="1 2">
    <name type="scientific">Cajanus cajan</name>
    <name type="common">Pigeon pea</name>
    <name type="synonym">Cajanus indicus</name>
    <dbReference type="NCBI Taxonomy" id="3821"/>
    <lineage>
        <taxon>Eukaryota</taxon>
        <taxon>Viridiplantae</taxon>
        <taxon>Streptophyta</taxon>
        <taxon>Embryophyta</taxon>
        <taxon>Tracheophyta</taxon>
        <taxon>Spermatophyta</taxon>
        <taxon>Magnoliopsida</taxon>
        <taxon>eudicotyledons</taxon>
        <taxon>Gunneridae</taxon>
        <taxon>Pentapetalae</taxon>
        <taxon>rosids</taxon>
        <taxon>fabids</taxon>
        <taxon>Fabales</taxon>
        <taxon>Fabaceae</taxon>
        <taxon>Papilionoideae</taxon>
        <taxon>50 kb inversion clade</taxon>
        <taxon>NPAAA clade</taxon>
        <taxon>indigoferoid/millettioid clade</taxon>
        <taxon>Phaseoleae</taxon>
        <taxon>Cajanus</taxon>
    </lineage>
</organism>
<evidence type="ECO:0000313" key="1">
    <source>
        <dbReference type="EMBL" id="KYP52867.1"/>
    </source>
</evidence>
<evidence type="ECO:0000313" key="2">
    <source>
        <dbReference type="Proteomes" id="UP000075243"/>
    </source>
</evidence>
<accession>A0A151SDK1</accession>
<name>A0A151SDK1_CAJCA</name>
<dbReference type="InterPro" id="IPR043502">
    <property type="entry name" value="DNA/RNA_pol_sf"/>
</dbReference>
<dbReference type="EMBL" id="KQ483419">
    <property type="protein sequence ID" value="KYP52867.1"/>
    <property type="molecule type" value="Genomic_DNA"/>
</dbReference>